<evidence type="ECO:0000313" key="2">
    <source>
        <dbReference type="Proteomes" id="UP000306196"/>
    </source>
</evidence>
<organism evidence="1 2">
    <name type="scientific">Phragmitibacter flavus</name>
    <dbReference type="NCBI Taxonomy" id="2576071"/>
    <lineage>
        <taxon>Bacteria</taxon>
        <taxon>Pseudomonadati</taxon>
        <taxon>Verrucomicrobiota</taxon>
        <taxon>Verrucomicrobiia</taxon>
        <taxon>Verrucomicrobiales</taxon>
        <taxon>Verrucomicrobiaceae</taxon>
        <taxon>Phragmitibacter</taxon>
    </lineage>
</organism>
<protein>
    <recommendedName>
        <fullName evidence="3">Nuclear transport factor 2 family protein</fullName>
    </recommendedName>
</protein>
<name>A0A5R8KC34_9BACT</name>
<keyword evidence="2" id="KW-1185">Reference proteome</keyword>
<dbReference type="OrthoDB" id="196925at2"/>
<reference evidence="1 2" key="1">
    <citation type="submission" date="2019-05" db="EMBL/GenBank/DDBJ databases">
        <title>Verrucobacter flavum gen. nov., sp. nov. a new member of the family Verrucomicrobiaceae.</title>
        <authorList>
            <person name="Szuroczki S."/>
            <person name="Abbaszade G."/>
            <person name="Szabo A."/>
            <person name="Felfoldi T."/>
            <person name="Schumann P."/>
            <person name="Boka K."/>
            <person name="Keki Z."/>
            <person name="Toumi M."/>
            <person name="Toth E."/>
        </authorList>
    </citation>
    <scope>NUCLEOTIDE SEQUENCE [LARGE SCALE GENOMIC DNA]</scope>
    <source>
        <strain evidence="1 2">MG-N-17</strain>
    </source>
</reference>
<sequence>MRIILRLLPVLVLAIAGWLAMPFFQSAETQVRRSHDELFDLAGGRYWAEVGGMLSNEYEDEWGNNAEDAIEIARELLRGFLVLDLQWTTTEVVVTEDENGLSATVTGDARIEGNGAGLSQMVMSKVNNLQEPWTFTWQKEGWKPGDWRLVEVTHPKLKGMSPSSF</sequence>
<gene>
    <name evidence="1" type="ORF">FEM03_16180</name>
</gene>
<accession>A0A5R8KC34</accession>
<dbReference type="EMBL" id="VAUV01000011">
    <property type="protein sequence ID" value="TLD69856.1"/>
    <property type="molecule type" value="Genomic_DNA"/>
</dbReference>
<comment type="caution">
    <text evidence="1">The sequence shown here is derived from an EMBL/GenBank/DDBJ whole genome shotgun (WGS) entry which is preliminary data.</text>
</comment>
<evidence type="ECO:0000313" key="1">
    <source>
        <dbReference type="EMBL" id="TLD69856.1"/>
    </source>
</evidence>
<dbReference type="AlphaFoldDB" id="A0A5R8KC34"/>
<dbReference type="RefSeq" id="WP_138087314.1">
    <property type="nucleotide sequence ID" value="NZ_VAUV01000011.1"/>
</dbReference>
<dbReference type="Proteomes" id="UP000306196">
    <property type="component" value="Unassembled WGS sequence"/>
</dbReference>
<evidence type="ECO:0008006" key="3">
    <source>
        <dbReference type="Google" id="ProtNLM"/>
    </source>
</evidence>
<proteinExistence type="predicted"/>